<dbReference type="WBParaSite" id="HCON_00144240-00001">
    <property type="protein sequence ID" value="HCON_00144240-00001"/>
    <property type="gene ID" value="HCON_00144240"/>
</dbReference>
<name>A0A7I4YV42_HAECO</name>
<reference evidence="2" key="1">
    <citation type="submission" date="2020-12" db="UniProtKB">
        <authorList>
            <consortium name="WormBaseParasite"/>
        </authorList>
    </citation>
    <scope>IDENTIFICATION</scope>
    <source>
        <strain evidence="2">MHco3</strain>
    </source>
</reference>
<dbReference type="OMA" id="KMARTTD"/>
<dbReference type="PANTHER" id="PTHR22954">
    <property type="entry name" value="RETROVIRAL PROTEASE-RELATED"/>
    <property type="match status" value="1"/>
</dbReference>
<protein>
    <submittedName>
        <fullName evidence="2">Uncharacterized protein</fullName>
    </submittedName>
</protein>
<dbReference type="Proteomes" id="UP000025227">
    <property type="component" value="Unplaced"/>
</dbReference>
<dbReference type="Pfam" id="PF03564">
    <property type="entry name" value="DUF1759"/>
    <property type="match status" value="1"/>
</dbReference>
<dbReference type="AlphaFoldDB" id="A0A7I4YV42"/>
<evidence type="ECO:0000313" key="1">
    <source>
        <dbReference type="Proteomes" id="UP000025227"/>
    </source>
</evidence>
<sequence>MSREVNANLKLVSDTLEKMARTTDQTAKMLSEDGQKQIEEYVERTHELLEKAYFLANRLEARLTGLEARSESSGEMRSAKVELPTIPIPSFSGKISEFENFWALFDANVHSQRLTNLQKFNYLLQSLRGEAKEAIRRYAVTEENYTAAVEVLRTNFGDKFKLIYNLQMRLERASATSSHISEQRRLLE</sequence>
<keyword evidence="1" id="KW-1185">Reference proteome</keyword>
<dbReference type="InterPro" id="IPR005312">
    <property type="entry name" value="DUF1759"/>
</dbReference>
<dbReference type="OrthoDB" id="5864015at2759"/>
<proteinExistence type="predicted"/>
<evidence type="ECO:0000313" key="2">
    <source>
        <dbReference type="WBParaSite" id="HCON_00144240-00001"/>
    </source>
</evidence>
<organism evidence="1 2">
    <name type="scientific">Haemonchus contortus</name>
    <name type="common">Barber pole worm</name>
    <dbReference type="NCBI Taxonomy" id="6289"/>
    <lineage>
        <taxon>Eukaryota</taxon>
        <taxon>Metazoa</taxon>
        <taxon>Ecdysozoa</taxon>
        <taxon>Nematoda</taxon>
        <taxon>Chromadorea</taxon>
        <taxon>Rhabditida</taxon>
        <taxon>Rhabditina</taxon>
        <taxon>Rhabditomorpha</taxon>
        <taxon>Strongyloidea</taxon>
        <taxon>Trichostrongylidae</taxon>
        <taxon>Haemonchus</taxon>
    </lineage>
</organism>
<dbReference type="PANTHER" id="PTHR22954:SF3">
    <property type="entry name" value="PROTEIN CBG08539"/>
    <property type="match status" value="1"/>
</dbReference>
<accession>A0A7I4YV42</accession>